<dbReference type="OrthoDB" id="10274872at2759"/>
<evidence type="ECO:0000313" key="1">
    <source>
        <dbReference type="EMBL" id="CAG9581552.1"/>
    </source>
</evidence>
<evidence type="ECO:0000313" key="2">
    <source>
        <dbReference type="Proteomes" id="UP000789524"/>
    </source>
</evidence>
<dbReference type="Proteomes" id="UP000789524">
    <property type="component" value="Unassembled WGS sequence"/>
</dbReference>
<proteinExistence type="predicted"/>
<comment type="caution">
    <text evidence="1">The sequence shown here is derived from an EMBL/GenBank/DDBJ whole genome shotgun (WGS) entry which is preliminary data.</text>
</comment>
<keyword evidence="2" id="KW-1185">Reference proteome</keyword>
<accession>A0A8J2WBY1</accession>
<gene>
    <name evidence="1" type="ORF">DCHRY22_LOCUS14131</name>
</gene>
<organism evidence="1 2">
    <name type="scientific">Danaus chrysippus</name>
    <name type="common">African queen</name>
    <dbReference type="NCBI Taxonomy" id="151541"/>
    <lineage>
        <taxon>Eukaryota</taxon>
        <taxon>Metazoa</taxon>
        <taxon>Ecdysozoa</taxon>
        <taxon>Arthropoda</taxon>
        <taxon>Hexapoda</taxon>
        <taxon>Insecta</taxon>
        <taxon>Pterygota</taxon>
        <taxon>Neoptera</taxon>
        <taxon>Endopterygota</taxon>
        <taxon>Lepidoptera</taxon>
        <taxon>Glossata</taxon>
        <taxon>Ditrysia</taxon>
        <taxon>Papilionoidea</taxon>
        <taxon>Nymphalidae</taxon>
        <taxon>Danainae</taxon>
        <taxon>Danaini</taxon>
        <taxon>Danaina</taxon>
        <taxon>Danaus</taxon>
        <taxon>Anosia</taxon>
    </lineage>
</organism>
<dbReference type="AlphaFoldDB" id="A0A8J2WBY1"/>
<dbReference type="EMBL" id="CAKASE010000080">
    <property type="protein sequence ID" value="CAG9581552.1"/>
    <property type="molecule type" value="Genomic_DNA"/>
</dbReference>
<reference evidence="1" key="1">
    <citation type="submission" date="2021-09" db="EMBL/GenBank/DDBJ databases">
        <authorList>
            <person name="Martin H S."/>
        </authorList>
    </citation>
    <scope>NUCLEOTIDE SEQUENCE</scope>
</reference>
<protein>
    <submittedName>
        <fullName evidence="1">(African queen) hypothetical protein</fullName>
    </submittedName>
</protein>
<name>A0A8J2WBY1_9NEOP</name>
<sequence>MVHCVASLPRRQIYLHTQLVLIATQLDRSGRCFVSSITASECLVCEMFALIIIGMEGNSLWFCSARLGDVPKWVAMQIALAVAQRGAISPVAYSNTLLVQMTLDLLLFLIYRNVIKYEVTYEALMAYYTPYRATLKLCSSLESEKRK</sequence>